<dbReference type="GO" id="GO:0005789">
    <property type="term" value="C:endoplasmic reticulum membrane"/>
    <property type="evidence" value="ECO:0007669"/>
    <property type="project" value="TreeGrafter"/>
</dbReference>
<evidence type="ECO:0000256" key="2">
    <source>
        <dbReference type="ARBA" id="ARBA00009295"/>
    </source>
</evidence>
<comment type="domain">
    <text evidence="12">The histidine box domains are involved in binding the catalytic metal ions.</text>
</comment>
<feature type="transmembrane region" description="Helical" evidence="13">
    <location>
        <begin position="15"/>
        <end position="36"/>
    </location>
</feature>
<comment type="similarity">
    <text evidence="2 12">Belongs to the fatty acid desaturase type 1 family.</text>
</comment>
<protein>
    <recommendedName>
        <fullName evidence="14">Fatty acid desaturase domain-containing protein</fullName>
    </recommendedName>
</protein>
<keyword evidence="11 12" id="KW-0275">Fatty acid biosynthesis</keyword>
<evidence type="ECO:0000256" key="12">
    <source>
        <dbReference type="RuleBase" id="RU000581"/>
    </source>
</evidence>
<evidence type="ECO:0000256" key="11">
    <source>
        <dbReference type="ARBA" id="ARBA00023160"/>
    </source>
</evidence>
<proteinExistence type="inferred from homology"/>
<keyword evidence="10 13" id="KW-0472">Membrane</keyword>
<comment type="subcellular location">
    <subcellularLocation>
        <location evidence="1">Membrane</location>
        <topology evidence="1">Multi-pass membrane protein</topology>
    </subcellularLocation>
</comment>
<dbReference type="OrthoDB" id="10260134at2759"/>
<dbReference type="PRINTS" id="PR00075">
    <property type="entry name" value="FACDDSATRASE"/>
</dbReference>
<dbReference type="InterPro" id="IPR015876">
    <property type="entry name" value="Acyl-CoA_DS"/>
</dbReference>
<sequence length="171" mass="19720">MAIYGGCLVFTDAKILTTLFAVFLYHISLFGITAGVHRLWSHKAYKAKLPFRIILAICNSISYQNSIYEWGRDHRVHHKYTETDADPVNSLRGFFFSHCGWLMCRKHPDVKGIGGKVDLSDMLADPVVAIQKQYYMPSVVLLCFVMPTVVPTYFWSESLWNAFFVCVMFRY</sequence>
<evidence type="ECO:0000256" key="13">
    <source>
        <dbReference type="SAM" id="Phobius"/>
    </source>
</evidence>
<evidence type="ECO:0000256" key="1">
    <source>
        <dbReference type="ARBA" id="ARBA00004141"/>
    </source>
</evidence>
<dbReference type="GO" id="GO:0004768">
    <property type="term" value="F:stearoyl-CoA 9-desaturase activity"/>
    <property type="evidence" value="ECO:0007669"/>
    <property type="project" value="TreeGrafter"/>
</dbReference>
<name>A0A7R9LPH5_9ACAR</name>
<dbReference type="GO" id="GO:0006636">
    <property type="term" value="P:unsaturated fatty acid biosynthetic process"/>
    <property type="evidence" value="ECO:0007669"/>
    <property type="project" value="TreeGrafter"/>
</dbReference>
<organism evidence="15">
    <name type="scientific">Medioppia subpectinata</name>
    <dbReference type="NCBI Taxonomy" id="1979941"/>
    <lineage>
        <taxon>Eukaryota</taxon>
        <taxon>Metazoa</taxon>
        <taxon>Ecdysozoa</taxon>
        <taxon>Arthropoda</taxon>
        <taxon>Chelicerata</taxon>
        <taxon>Arachnida</taxon>
        <taxon>Acari</taxon>
        <taxon>Acariformes</taxon>
        <taxon>Sarcoptiformes</taxon>
        <taxon>Oribatida</taxon>
        <taxon>Brachypylina</taxon>
        <taxon>Oppioidea</taxon>
        <taxon>Oppiidae</taxon>
        <taxon>Medioppia</taxon>
    </lineage>
</organism>
<keyword evidence="9" id="KW-0443">Lipid metabolism</keyword>
<evidence type="ECO:0000256" key="5">
    <source>
        <dbReference type="ARBA" id="ARBA00022832"/>
    </source>
</evidence>
<reference evidence="15" key="1">
    <citation type="submission" date="2020-11" db="EMBL/GenBank/DDBJ databases">
        <authorList>
            <person name="Tran Van P."/>
        </authorList>
    </citation>
    <scope>NUCLEOTIDE SEQUENCE</scope>
</reference>
<dbReference type="EMBL" id="CAJPIZ010033856">
    <property type="protein sequence ID" value="CAG2120516.1"/>
    <property type="molecule type" value="Genomic_DNA"/>
</dbReference>
<keyword evidence="3 12" id="KW-0444">Lipid biosynthesis</keyword>
<dbReference type="PANTHER" id="PTHR11351">
    <property type="entry name" value="ACYL-COA DESATURASE"/>
    <property type="match status" value="1"/>
</dbReference>
<evidence type="ECO:0000256" key="10">
    <source>
        <dbReference type="ARBA" id="ARBA00023136"/>
    </source>
</evidence>
<dbReference type="InterPro" id="IPR005804">
    <property type="entry name" value="FA_desaturase_dom"/>
</dbReference>
<dbReference type="PANTHER" id="PTHR11351:SF31">
    <property type="entry name" value="DESATURASE 1, ISOFORM A-RELATED"/>
    <property type="match status" value="1"/>
</dbReference>
<evidence type="ECO:0000313" key="16">
    <source>
        <dbReference type="Proteomes" id="UP000759131"/>
    </source>
</evidence>
<evidence type="ECO:0000259" key="14">
    <source>
        <dbReference type="Pfam" id="PF00487"/>
    </source>
</evidence>
<feature type="domain" description="Fatty acid desaturase" evidence="14">
    <location>
        <begin position="16"/>
        <end position="169"/>
    </location>
</feature>
<keyword evidence="6 13" id="KW-1133">Transmembrane helix</keyword>
<keyword evidence="4 12" id="KW-0812">Transmembrane</keyword>
<keyword evidence="7 12" id="KW-0560">Oxidoreductase</keyword>
<dbReference type="GO" id="GO:0005506">
    <property type="term" value="F:iron ion binding"/>
    <property type="evidence" value="ECO:0007669"/>
    <property type="project" value="TreeGrafter"/>
</dbReference>
<evidence type="ECO:0000313" key="15">
    <source>
        <dbReference type="EMBL" id="CAD7645345.1"/>
    </source>
</evidence>
<evidence type="ECO:0000256" key="9">
    <source>
        <dbReference type="ARBA" id="ARBA00023098"/>
    </source>
</evidence>
<accession>A0A7R9LPH5</accession>
<comment type="cofactor">
    <cofactor evidence="12">
        <name>Fe(2+)</name>
        <dbReference type="ChEBI" id="CHEBI:29033"/>
    </cofactor>
</comment>
<evidence type="ECO:0000256" key="6">
    <source>
        <dbReference type="ARBA" id="ARBA00022989"/>
    </source>
</evidence>
<keyword evidence="16" id="KW-1185">Reference proteome</keyword>
<evidence type="ECO:0000256" key="4">
    <source>
        <dbReference type="ARBA" id="ARBA00022692"/>
    </source>
</evidence>
<evidence type="ECO:0000256" key="8">
    <source>
        <dbReference type="ARBA" id="ARBA00023004"/>
    </source>
</evidence>
<feature type="transmembrane region" description="Helical" evidence="13">
    <location>
        <begin position="134"/>
        <end position="155"/>
    </location>
</feature>
<dbReference type="CDD" id="cd03505">
    <property type="entry name" value="Delta9-FADS-like"/>
    <property type="match status" value="1"/>
</dbReference>
<dbReference type="EMBL" id="OC888431">
    <property type="protein sequence ID" value="CAD7645345.1"/>
    <property type="molecule type" value="Genomic_DNA"/>
</dbReference>
<evidence type="ECO:0000256" key="3">
    <source>
        <dbReference type="ARBA" id="ARBA00022516"/>
    </source>
</evidence>
<dbReference type="Pfam" id="PF00487">
    <property type="entry name" value="FA_desaturase"/>
    <property type="match status" value="1"/>
</dbReference>
<gene>
    <name evidence="15" type="ORF">OSB1V03_LOCUS20463</name>
</gene>
<feature type="non-terminal residue" evidence="15">
    <location>
        <position position="1"/>
    </location>
</feature>
<keyword evidence="5" id="KW-0276">Fatty acid metabolism</keyword>
<dbReference type="AlphaFoldDB" id="A0A7R9LPH5"/>
<dbReference type="Proteomes" id="UP000759131">
    <property type="component" value="Unassembled WGS sequence"/>
</dbReference>
<keyword evidence="8" id="KW-0408">Iron</keyword>
<evidence type="ECO:0000256" key="7">
    <source>
        <dbReference type="ARBA" id="ARBA00023002"/>
    </source>
</evidence>